<reference evidence="7 8" key="1">
    <citation type="submission" date="2018-03" db="EMBL/GenBank/DDBJ databases">
        <title>Bacillus urumqiensis sp. nov., a moderately haloalkaliphilic bacterium isolated from a salt lake.</title>
        <authorList>
            <person name="Zhao B."/>
            <person name="Liao Z."/>
        </authorList>
    </citation>
    <scope>NUCLEOTIDE SEQUENCE [LARGE SCALE GENOMIC DNA]</scope>
    <source>
        <strain evidence="7 8">BZ-SZ-XJ18</strain>
    </source>
</reference>
<dbReference type="GO" id="GO:0009253">
    <property type="term" value="P:peptidoglycan catabolic process"/>
    <property type="evidence" value="ECO:0007669"/>
    <property type="project" value="InterPro"/>
</dbReference>
<name>A0A2P6MI56_ALKUR</name>
<feature type="signal peptide" evidence="4">
    <location>
        <begin position="1"/>
        <end position="18"/>
    </location>
</feature>
<keyword evidence="2" id="KW-0378">Hydrolase</keyword>
<gene>
    <name evidence="7" type="ORF">C6I21_06500</name>
</gene>
<dbReference type="PROSITE" id="PS51272">
    <property type="entry name" value="SLH"/>
    <property type="match status" value="3"/>
</dbReference>
<dbReference type="InterPro" id="IPR002508">
    <property type="entry name" value="MurNAc-LAA_cat"/>
</dbReference>
<feature type="domain" description="SLH" evidence="5">
    <location>
        <begin position="79"/>
        <end position="142"/>
    </location>
</feature>
<organism evidence="7 8">
    <name type="scientific">Alkalicoccus urumqiensis</name>
    <name type="common">Bacillus urumqiensis</name>
    <dbReference type="NCBI Taxonomy" id="1548213"/>
    <lineage>
        <taxon>Bacteria</taxon>
        <taxon>Bacillati</taxon>
        <taxon>Bacillota</taxon>
        <taxon>Bacilli</taxon>
        <taxon>Bacillales</taxon>
        <taxon>Bacillaceae</taxon>
        <taxon>Alkalicoccus</taxon>
    </lineage>
</organism>
<dbReference type="Proteomes" id="UP000243650">
    <property type="component" value="Unassembled WGS sequence"/>
</dbReference>
<sequence length="468" mass="50856">MKWIGTLSVVSLAAAAFAGGSAASASTFSDTDETEVDVLAEEGIVSGYEGNEFRPDRSVTRAEAAVMIGRANDFQNDDTSTPFADVPDSHYAAAHIQAAVENDVLNGYPDGTFQPDETLSRGEMAAVLNRSFDMDTEQDISFTDIQPGHTFYGDIYELAESGVTSGYPDGTFRSDQSISRLEFSLMLTRTMYPEFRPEADGPGPDYEPDTEGVNTDDAIGVGEVVNSPTLNVRTGPSTNNEQIGRLAEGEEVAVHERVDNWVRISTDSVDGYVSHAYLMVDYFDHESPLLGETIVVDPGHGGGDPGGLGNGLSESPIVLDVSLYLEPMLQEAGANVIMTRRSDWYPELSERVQQANNAEADVFLSVHTNAAGSSAARGTETFYDDTYAPGDSSRLAEDLQREMLAKLGTNDRGVKEYGFYVIRNAQMPSALVELAFKTNDADAEKLRTDEFRRDSAEALYDGLVEYYD</sequence>
<dbReference type="AlphaFoldDB" id="A0A2P6MI56"/>
<dbReference type="PROSITE" id="PS51781">
    <property type="entry name" value="SH3B"/>
    <property type="match status" value="1"/>
</dbReference>
<dbReference type="PANTHER" id="PTHR30404">
    <property type="entry name" value="N-ACETYLMURAMOYL-L-ALANINE AMIDASE"/>
    <property type="match status" value="1"/>
</dbReference>
<accession>A0A2P6MI56</accession>
<comment type="caution">
    <text evidence="7">The sequence shown here is derived from an EMBL/GenBank/DDBJ whole genome shotgun (WGS) entry which is preliminary data.</text>
</comment>
<dbReference type="OrthoDB" id="9806267at2"/>
<keyword evidence="3" id="KW-0961">Cell wall biogenesis/degradation</keyword>
<protein>
    <recommendedName>
        <fullName evidence="9">N-acetylmuramoyl-L-alanine amidase</fullName>
    </recommendedName>
</protein>
<dbReference type="GO" id="GO:0030288">
    <property type="term" value="C:outer membrane-bounded periplasmic space"/>
    <property type="evidence" value="ECO:0007669"/>
    <property type="project" value="TreeGrafter"/>
</dbReference>
<dbReference type="SMART" id="SM00646">
    <property type="entry name" value="Ami_3"/>
    <property type="match status" value="1"/>
</dbReference>
<dbReference type="Gene3D" id="2.30.30.40">
    <property type="entry name" value="SH3 Domains"/>
    <property type="match status" value="1"/>
</dbReference>
<dbReference type="Pfam" id="PF01520">
    <property type="entry name" value="Amidase_3"/>
    <property type="match status" value="1"/>
</dbReference>
<evidence type="ECO:0000259" key="6">
    <source>
        <dbReference type="PROSITE" id="PS51781"/>
    </source>
</evidence>
<evidence type="ECO:0000256" key="3">
    <source>
        <dbReference type="ARBA" id="ARBA00023316"/>
    </source>
</evidence>
<evidence type="ECO:0000259" key="5">
    <source>
        <dbReference type="PROSITE" id="PS51272"/>
    </source>
</evidence>
<feature type="domain" description="SLH" evidence="5">
    <location>
        <begin position="19"/>
        <end position="78"/>
    </location>
</feature>
<evidence type="ECO:0008006" key="9">
    <source>
        <dbReference type="Google" id="ProtNLM"/>
    </source>
</evidence>
<dbReference type="GO" id="GO:0008745">
    <property type="term" value="F:N-acetylmuramoyl-L-alanine amidase activity"/>
    <property type="evidence" value="ECO:0007669"/>
    <property type="project" value="InterPro"/>
</dbReference>
<dbReference type="Pfam" id="PF08239">
    <property type="entry name" value="SH3_3"/>
    <property type="match status" value="1"/>
</dbReference>
<dbReference type="PANTHER" id="PTHR30404:SF0">
    <property type="entry name" value="N-ACETYLMURAMOYL-L-ALANINE AMIDASE AMIC"/>
    <property type="match status" value="1"/>
</dbReference>
<evidence type="ECO:0000256" key="1">
    <source>
        <dbReference type="ARBA" id="ARBA00022729"/>
    </source>
</evidence>
<dbReference type="CDD" id="cd02696">
    <property type="entry name" value="MurNAc-LAA"/>
    <property type="match status" value="1"/>
</dbReference>
<proteinExistence type="predicted"/>
<feature type="chain" id="PRO_5039412778" description="N-acetylmuramoyl-L-alanine amidase" evidence="4">
    <location>
        <begin position="19"/>
        <end position="468"/>
    </location>
</feature>
<dbReference type="EMBL" id="PVNS01000005">
    <property type="protein sequence ID" value="PRO65950.1"/>
    <property type="molecule type" value="Genomic_DNA"/>
</dbReference>
<dbReference type="Gene3D" id="3.40.630.40">
    <property type="entry name" value="Zn-dependent exopeptidases"/>
    <property type="match status" value="1"/>
</dbReference>
<keyword evidence="1 4" id="KW-0732">Signal</keyword>
<keyword evidence="8" id="KW-1185">Reference proteome</keyword>
<dbReference type="RefSeq" id="WP_105958634.1">
    <property type="nucleotide sequence ID" value="NZ_PVNS01000005.1"/>
</dbReference>
<dbReference type="SMART" id="SM00287">
    <property type="entry name" value="SH3b"/>
    <property type="match status" value="1"/>
</dbReference>
<dbReference type="InterPro" id="IPR001119">
    <property type="entry name" value="SLH_dom"/>
</dbReference>
<dbReference type="GO" id="GO:0071555">
    <property type="term" value="P:cell wall organization"/>
    <property type="evidence" value="ECO:0007669"/>
    <property type="project" value="UniProtKB-KW"/>
</dbReference>
<dbReference type="SUPFAM" id="SSF53187">
    <property type="entry name" value="Zn-dependent exopeptidases"/>
    <property type="match status" value="1"/>
</dbReference>
<dbReference type="Pfam" id="PF00395">
    <property type="entry name" value="SLH"/>
    <property type="match status" value="3"/>
</dbReference>
<evidence type="ECO:0000256" key="2">
    <source>
        <dbReference type="ARBA" id="ARBA00022801"/>
    </source>
</evidence>
<evidence type="ECO:0000313" key="7">
    <source>
        <dbReference type="EMBL" id="PRO65950.1"/>
    </source>
</evidence>
<dbReference type="InterPro" id="IPR003646">
    <property type="entry name" value="SH3-like_bac-type"/>
</dbReference>
<feature type="domain" description="SH3b" evidence="6">
    <location>
        <begin position="220"/>
        <end position="282"/>
    </location>
</feature>
<evidence type="ECO:0000256" key="4">
    <source>
        <dbReference type="SAM" id="SignalP"/>
    </source>
</evidence>
<dbReference type="InterPro" id="IPR050695">
    <property type="entry name" value="N-acetylmuramoyl_amidase_3"/>
</dbReference>
<feature type="domain" description="SLH" evidence="5">
    <location>
        <begin position="143"/>
        <end position="201"/>
    </location>
</feature>
<evidence type="ECO:0000313" key="8">
    <source>
        <dbReference type="Proteomes" id="UP000243650"/>
    </source>
</evidence>